<accession>X6P1K6</accession>
<dbReference type="EMBL" id="ASPP01004219">
    <property type="protein sequence ID" value="ETO32415.1"/>
    <property type="molecule type" value="Genomic_DNA"/>
</dbReference>
<feature type="region of interest" description="Disordered" evidence="1">
    <location>
        <begin position="37"/>
        <end position="104"/>
    </location>
</feature>
<comment type="caution">
    <text evidence="2">The sequence shown here is derived from an EMBL/GenBank/DDBJ whole genome shotgun (WGS) entry which is preliminary data.</text>
</comment>
<evidence type="ECO:0000313" key="3">
    <source>
        <dbReference type="Proteomes" id="UP000023152"/>
    </source>
</evidence>
<sequence>QTTVKNTSTKTVTTMTVKETKPTSNNVVEVREQRIQQKVSTNSSGPNAAPVIDSTEKKSTEQVRTTQTSRVTKSYHSEYRVSRTVQQQQQQQQIISPGHISQPPPNNAITFVSESNTSVTTVQDGDKVNTIFAIGENKTARSDTMIELNMNSMYGVPLAKLESASVKGYKSPIPKILLTLQQNLERLQYREKEGIFNPSFFAEQKPTDPVYGIALALATFFGQLLKKIFSFQALQLDKLKKKKNCAKYNPK</sequence>
<evidence type="ECO:0000313" key="2">
    <source>
        <dbReference type="EMBL" id="ETO32415.1"/>
    </source>
</evidence>
<dbReference type="AlphaFoldDB" id="X6P1K6"/>
<gene>
    <name evidence="2" type="ORF">RFI_04702</name>
</gene>
<proteinExistence type="predicted"/>
<dbReference type="Proteomes" id="UP000023152">
    <property type="component" value="Unassembled WGS sequence"/>
</dbReference>
<protein>
    <submittedName>
        <fullName evidence="2">Uncharacterized protein</fullName>
    </submittedName>
</protein>
<feature type="compositionally biased region" description="Polar residues" evidence="1">
    <location>
        <begin position="37"/>
        <end position="46"/>
    </location>
</feature>
<name>X6P1K6_RETFI</name>
<organism evidence="2 3">
    <name type="scientific">Reticulomyxa filosa</name>
    <dbReference type="NCBI Taxonomy" id="46433"/>
    <lineage>
        <taxon>Eukaryota</taxon>
        <taxon>Sar</taxon>
        <taxon>Rhizaria</taxon>
        <taxon>Retaria</taxon>
        <taxon>Foraminifera</taxon>
        <taxon>Monothalamids</taxon>
        <taxon>Reticulomyxidae</taxon>
        <taxon>Reticulomyxa</taxon>
    </lineage>
</organism>
<feature type="non-terminal residue" evidence="2">
    <location>
        <position position="1"/>
    </location>
</feature>
<evidence type="ECO:0000256" key="1">
    <source>
        <dbReference type="SAM" id="MobiDB-lite"/>
    </source>
</evidence>
<feature type="compositionally biased region" description="Polar residues" evidence="1">
    <location>
        <begin position="62"/>
        <end position="74"/>
    </location>
</feature>
<keyword evidence="3" id="KW-1185">Reference proteome</keyword>
<reference evidence="2 3" key="1">
    <citation type="journal article" date="2013" name="Curr. Biol.">
        <title>The Genome of the Foraminiferan Reticulomyxa filosa.</title>
        <authorList>
            <person name="Glockner G."/>
            <person name="Hulsmann N."/>
            <person name="Schleicher M."/>
            <person name="Noegel A.A."/>
            <person name="Eichinger L."/>
            <person name="Gallinger C."/>
            <person name="Pawlowski J."/>
            <person name="Sierra R."/>
            <person name="Euteneuer U."/>
            <person name="Pillet L."/>
            <person name="Moustafa A."/>
            <person name="Platzer M."/>
            <person name="Groth M."/>
            <person name="Szafranski K."/>
            <person name="Schliwa M."/>
        </authorList>
    </citation>
    <scope>NUCLEOTIDE SEQUENCE [LARGE SCALE GENOMIC DNA]</scope>
</reference>